<dbReference type="PRINTS" id="PR00469">
    <property type="entry name" value="PNDRDTASEII"/>
</dbReference>
<dbReference type="PANTHER" id="PTHR48105">
    <property type="entry name" value="THIOREDOXIN REDUCTASE 1-RELATED-RELATED"/>
    <property type="match status" value="1"/>
</dbReference>
<evidence type="ECO:0000256" key="1">
    <source>
        <dbReference type="ARBA" id="ARBA00009333"/>
    </source>
</evidence>
<protein>
    <recommendedName>
        <fullName evidence="4">FAD/NAD(P)-binding domain-containing protein</fullName>
    </recommendedName>
</protein>
<dbReference type="InterPro" id="IPR023753">
    <property type="entry name" value="FAD/NAD-binding_dom"/>
</dbReference>
<name>A0ABP0AZC9_9PEZI</name>
<reference evidence="5 6" key="1">
    <citation type="submission" date="2024-01" db="EMBL/GenBank/DDBJ databases">
        <authorList>
            <person name="Allen C."/>
            <person name="Tagirdzhanova G."/>
        </authorList>
    </citation>
    <scope>NUCLEOTIDE SEQUENCE [LARGE SCALE GENOMIC DNA]</scope>
</reference>
<proteinExistence type="inferred from homology"/>
<dbReference type="PRINTS" id="PR00368">
    <property type="entry name" value="FADPNR"/>
</dbReference>
<keyword evidence="2" id="KW-0285">Flavoprotein</keyword>
<comment type="caution">
    <text evidence="5">The sequence shown here is derived from an EMBL/GenBank/DDBJ whole genome shotgun (WGS) entry which is preliminary data.</text>
</comment>
<sequence length="380" mass="39136">MHSMMQTTILPGNTTTTTTTATTPAAITASVLVIGAGPAGIAAAMTLARQQHSVLLFGDGIYRNGRAQHSEHASLLQGQSPLLPGVDAGGARAPSNFGPAARDNMLAQHGAYVSYREATVVRVQRLGGHNDSSAAFVAVDNHGTQYTGRTVILASGVEELLLPVDGYAACFGRVLFPCLQCAGYEQQPRGGRTRAGVLAVGAFAERRAAVAVHVARQAASLVTEQVTIYTNRDAVLATAIRGAIPRGVMQRTPAVAAAAATATAPATATITVESRAVNRFVFLGDHDHELAGGASAHDAFLVHAPATRPRGPFIEQLSLAATAEGDIWVQLPDYRTSVPGVFAAGDNCAARMKSVAHAMLSGNVAGMGAGMQVSEGVGVL</sequence>
<keyword evidence="6" id="KW-1185">Reference proteome</keyword>
<feature type="domain" description="FAD/NAD(P)-binding" evidence="4">
    <location>
        <begin position="30"/>
        <end position="362"/>
    </location>
</feature>
<comment type="similarity">
    <text evidence="1">Belongs to the class-II pyridine nucleotide-disulfide oxidoreductase family.</text>
</comment>
<organism evidence="5 6">
    <name type="scientific">Sporothrix curviconia</name>
    <dbReference type="NCBI Taxonomy" id="1260050"/>
    <lineage>
        <taxon>Eukaryota</taxon>
        <taxon>Fungi</taxon>
        <taxon>Dikarya</taxon>
        <taxon>Ascomycota</taxon>
        <taxon>Pezizomycotina</taxon>
        <taxon>Sordariomycetes</taxon>
        <taxon>Sordariomycetidae</taxon>
        <taxon>Ophiostomatales</taxon>
        <taxon>Ophiostomataceae</taxon>
        <taxon>Sporothrix</taxon>
    </lineage>
</organism>
<dbReference type="EMBL" id="CAWUHB010000005">
    <property type="protein sequence ID" value="CAK7212589.1"/>
    <property type="molecule type" value="Genomic_DNA"/>
</dbReference>
<dbReference type="SUPFAM" id="SSF51905">
    <property type="entry name" value="FAD/NAD(P)-binding domain"/>
    <property type="match status" value="1"/>
</dbReference>
<evidence type="ECO:0000259" key="4">
    <source>
        <dbReference type="Pfam" id="PF07992"/>
    </source>
</evidence>
<gene>
    <name evidence="5" type="ORF">SCUCBS95973_001515</name>
</gene>
<dbReference type="InterPro" id="IPR050097">
    <property type="entry name" value="Ferredoxin-NADP_redctase_2"/>
</dbReference>
<evidence type="ECO:0000313" key="6">
    <source>
        <dbReference type="Proteomes" id="UP001642405"/>
    </source>
</evidence>
<accession>A0ABP0AZC9</accession>
<evidence type="ECO:0000256" key="2">
    <source>
        <dbReference type="ARBA" id="ARBA00022630"/>
    </source>
</evidence>
<evidence type="ECO:0000313" key="5">
    <source>
        <dbReference type="EMBL" id="CAK7212589.1"/>
    </source>
</evidence>
<dbReference type="Gene3D" id="3.50.50.60">
    <property type="entry name" value="FAD/NAD(P)-binding domain"/>
    <property type="match status" value="2"/>
</dbReference>
<evidence type="ECO:0000256" key="3">
    <source>
        <dbReference type="ARBA" id="ARBA00023002"/>
    </source>
</evidence>
<dbReference type="InterPro" id="IPR036188">
    <property type="entry name" value="FAD/NAD-bd_sf"/>
</dbReference>
<dbReference type="Pfam" id="PF07992">
    <property type="entry name" value="Pyr_redox_2"/>
    <property type="match status" value="1"/>
</dbReference>
<keyword evidence="3" id="KW-0560">Oxidoreductase</keyword>
<dbReference type="Proteomes" id="UP001642405">
    <property type="component" value="Unassembled WGS sequence"/>
</dbReference>